<keyword evidence="9" id="KW-1185">Reference proteome</keyword>
<comment type="subunit">
    <text evidence="3">Homodimer.</text>
</comment>
<keyword evidence="5" id="KW-0456">Lyase</keyword>
<dbReference type="Gene3D" id="3.10.310.10">
    <property type="entry name" value="Diaminopimelate Epimerase, Chain A, domain 1"/>
    <property type="match status" value="2"/>
</dbReference>
<dbReference type="CTD" id="112849"/>
<reference evidence="8" key="1">
    <citation type="submission" date="2020-06" db="EMBL/GenBank/DDBJ databases">
        <authorList>
            <consortium name="Wellcome Sanger Institute Data Sharing"/>
        </authorList>
    </citation>
    <scope>NUCLEOTIDE SEQUENCE [LARGE SCALE GENOMIC DNA]</scope>
</reference>
<dbReference type="PANTHER" id="PTHR33442">
    <property type="entry name" value="TRANS-3-HYDROXY-L-PROLINE DEHYDRATASE"/>
    <property type="match status" value="1"/>
</dbReference>
<evidence type="ECO:0000313" key="8">
    <source>
        <dbReference type="Ensembl" id="ENSGWIP00000006066.1"/>
    </source>
</evidence>
<dbReference type="PANTHER" id="PTHR33442:SF1">
    <property type="entry name" value="TRANS-3-HYDROXY-L-PROLINE DEHYDRATASE"/>
    <property type="match status" value="1"/>
</dbReference>
<evidence type="ECO:0000313" key="9">
    <source>
        <dbReference type="Proteomes" id="UP000694680"/>
    </source>
</evidence>
<dbReference type="GO" id="GO:0050346">
    <property type="term" value="F:trans-L-3-hydroxyproline dehydratase activity"/>
    <property type="evidence" value="ECO:0007669"/>
    <property type="project" value="UniProtKB-EC"/>
</dbReference>
<protein>
    <recommendedName>
        <fullName evidence="4">trans-L-3-hydroxyproline dehydratase</fullName>
        <ecNumber evidence="4">4.2.1.77</ecNumber>
    </recommendedName>
</protein>
<feature type="compositionally biased region" description="Acidic residues" evidence="6">
    <location>
        <begin position="164"/>
        <end position="173"/>
    </location>
</feature>
<dbReference type="EC" id="4.2.1.77" evidence="4"/>
<sequence length="525" mass="58284">MRLTYSSDVGRHARRVLRKMAEAKQNWSMLETTLLLNILKECRIGERLDGRKVRNSDLFNQVHEKLTESGVSRSVEQIKNRWKSLKSLFYKAKLSMNTGGAAPISFPFYHLMDEIMEGRPLSGGDDTGLDFEFPEDSLTGTQDNTYDEVHIKSEETEDSSSPQPEDDAWEDNYSEPPAKKITEMQLPPHQGEPLSVVDMHTGGEPLRIILSGYPHVRGDSVLAKRRYVREHLDHFRRVLMFEPRGHSDMYGALIVDSELPEADMAVLFMHNEGYSTMCGHAVIALGRFAVDYKLVKEPQSPETQVNIHCPCGLVKAFVQYSEGKTGGVRFHSVPAFAFATDVTVRIGGFGEVTVDISYGGAFYAFVSAQKFGLDVTKSRTRDLVDAATAVTNAVKSQMKLYHPTSDDLAFLYGTILTDGKDQYSSEPTANVCVFAEAQVDRSPTGSGVTARVALQYHKGLIQLNQTRTFQSGATGSQFTGRAVEETKCGDFNAVVVEVAGQAFYTGVSHFVQESKDKLTHGFLLK</sequence>
<dbReference type="SUPFAM" id="SSF54506">
    <property type="entry name" value="Diaminopimelate epimerase-like"/>
    <property type="match status" value="1"/>
</dbReference>
<comment type="catalytic activity">
    <reaction evidence="1">
        <text>trans-3-hydroxy-L-proline = 1-pyrroline-2-carboxylate + H2O</text>
        <dbReference type="Rhea" id="RHEA:10320"/>
        <dbReference type="ChEBI" id="CHEBI:15377"/>
        <dbReference type="ChEBI" id="CHEBI:39785"/>
        <dbReference type="ChEBI" id="CHEBI:57938"/>
        <dbReference type="EC" id="4.2.1.77"/>
    </reaction>
</comment>
<proteinExistence type="inferred from homology"/>
<dbReference type="AlphaFoldDB" id="A0A8C5DFL8"/>
<dbReference type="GeneID" id="114458116"/>
<dbReference type="Ensembl" id="ENSGWIT00000006700.1">
    <property type="protein sequence ID" value="ENSGWIP00000006066.1"/>
    <property type="gene ID" value="ENSGWIG00000003549.1"/>
</dbReference>
<comment type="similarity">
    <text evidence="2">Belongs to the proline racemase family.</text>
</comment>
<organism evidence="8 9">
    <name type="scientific">Gouania willdenowi</name>
    <name type="common">Blunt-snouted clingfish</name>
    <name type="synonym">Lepadogaster willdenowi</name>
    <dbReference type="NCBI Taxonomy" id="441366"/>
    <lineage>
        <taxon>Eukaryota</taxon>
        <taxon>Metazoa</taxon>
        <taxon>Chordata</taxon>
        <taxon>Craniata</taxon>
        <taxon>Vertebrata</taxon>
        <taxon>Euteleostomi</taxon>
        <taxon>Actinopterygii</taxon>
        <taxon>Neopterygii</taxon>
        <taxon>Teleostei</taxon>
        <taxon>Neoteleostei</taxon>
        <taxon>Acanthomorphata</taxon>
        <taxon>Ovalentaria</taxon>
        <taxon>Blenniimorphae</taxon>
        <taxon>Blenniiformes</taxon>
        <taxon>Gobiesocoidei</taxon>
        <taxon>Gobiesocidae</taxon>
        <taxon>Gobiesocinae</taxon>
        <taxon>Gouania</taxon>
    </lineage>
</organism>
<dbReference type="RefSeq" id="XP_028296179.1">
    <property type="nucleotide sequence ID" value="XM_028440378.1"/>
</dbReference>
<feature type="domain" description="Myb/SANT-like DNA-binding" evidence="7">
    <location>
        <begin position="25"/>
        <end position="115"/>
    </location>
</feature>
<name>A0A8C5DFL8_GOUWI</name>
<evidence type="ECO:0000256" key="4">
    <source>
        <dbReference type="ARBA" id="ARBA00013105"/>
    </source>
</evidence>
<dbReference type="Pfam" id="PF05544">
    <property type="entry name" value="Pro_racemase"/>
    <property type="match status" value="1"/>
</dbReference>
<evidence type="ECO:0000256" key="5">
    <source>
        <dbReference type="ARBA" id="ARBA00023239"/>
    </source>
</evidence>
<dbReference type="InterPro" id="IPR044822">
    <property type="entry name" value="Myb_DNA-bind_4"/>
</dbReference>
<feature type="region of interest" description="Disordered" evidence="6">
    <location>
        <begin position="120"/>
        <end position="174"/>
    </location>
</feature>
<dbReference type="Gene3D" id="1.10.10.60">
    <property type="entry name" value="Homeodomain-like"/>
    <property type="match status" value="1"/>
</dbReference>
<dbReference type="Proteomes" id="UP000694680">
    <property type="component" value="Chromosome 24"/>
</dbReference>
<dbReference type="InterPro" id="IPR008794">
    <property type="entry name" value="Pro_racemase_fam"/>
</dbReference>
<dbReference type="FunFam" id="3.10.310.10:FF:000007">
    <property type="entry name" value="Trans-L-3-hydroxyproline dehydratase"/>
    <property type="match status" value="1"/>
</dbReference>
<evidence type="ECO:0000256" key="6">
    <source>
        <dbReference type="SAM" id="MobiDB-lite"/>
    </source>
</evidence>
<evidence type="ECO:0000259" key="7">
    <source>
        <dbReference type="Pfam" id="PF13837"/>
    </source>
</evidence>
<reference evidence="8" key="2">
    <citation type="submission" date="2025-08" db="UniProtKB">
        <authorList>
            <consortium name="Ensembl"/>
        </authorList>
    </citation>
    <scope>IDENTIFICATION</scope>
</reference>
<gene>
    <name evidence="8" type="primary">l3hypdh</name>
</gene>
<evidence type="ECO:0000256" key="2">
    <source>
        <dbReference type="ARBA" id="ARBA00007529"/>
    </source>
</evidence>
<evidence type="ECO:0000256" key="1">
    <source>
        <dbReference type="ARBA" id="ARBA00001148"/>
    </source>
</evidence>
<reference evidence="8" key="3">
    <citation type="submission" date="2025-09" db="UniProtKB">
        <authorList>
            <consortium name="Ensembl"/>
        </authorList>
    </citation>
    <scope>IDENTIFICATION</scope>
</reference>
<evidence type="ECO:0000256" key="3">
    <source>
        <dbReference type="ARBA" id="ARBA00011738"/>
    </source>
</evidence>
<accession>A0A8C5DFL8</accession>
<dbReference type="SFLD" id="SFLDS00028">
    <property type="entry name" value="Proline_Racemase"/>
    <property type="match status" value="1"/>
</dbReference>
<dbReference type="Pfam" id="PF13837">
    <property type="entry name" value="Myb_DNA-bind_4"/>
    <property type="match status" value="1"/>
</dbReference>